<evidence type="ECO:0000313" key="10">
    <source>
        <dbReference type="Proteomes" id="UP001198190"/>
    </source>
</evidence>
<comment type="subcellular location">
    <subcellularLocation>
        <location evidence="1 7">Cell membrane</location>
        <topology evidence="1 7">Multi-pass membrane protein</topology>
    </subcellularLocation>
</comment>
<evidence type="ECO:0000256" key="6">
    <source>
        <dbReference type="ARBA" id="ARBA00023136"/>
    </source>
</evidence>
<evidence type="ECO:0000313" key="9">
    <source>
        <dbReference type="EMBL" id="MCB6827253.1"/>
    </source>
</evidence>
<dbReference type="Pfam" id="PF00893">
    <property type="entry name" value="Multi_Drug_Res"/>
    <property type="match status" value="1"/>
</dbReference>
<dbReference type="InterPro" id="IPR045324">
    <property type="entry name" value="Small_multidrug_res"/>
</dbReference>
<evidence type="ECO:0000256" key="7">
    <source>
        <dbReference type="RuleBase" id="RU003942"/>
    </source>
</evidence>
<gene>
    <name evidence="9" type="ORF">LIY65_01000</name>
</gene>
<evidence type="ECO:0000256" key="2">
    <source>
        <dbReference type="ARBA" id="ARBA00022448"/>
    </source>
</evidence>
<dbReference type="GO" id="GO:0022857">
    <property type="term" value="F:transmembrane transporter activity"/>
    <property type="evidence" value="ECO:0007669"/>
    <property type="project" value="InterPro"/>
</dbReference>
<feature type="transmembrane region" description="Helical" evidence="8">
    <location>
        <begin position="63"/>
        <end position="84"/>
    </location>
</feature>
<dbReference type="AlphaFoldDB" id="A0AAW4U233"/>
<keyword evidence="4 7" id="KW-0812">Transmembrane</keyword>
<dbReference type="GO" id="GO:0005886">
    <property type="term" value="C:plasma membrane"/>
    <property type="evidence" value="ECO:0007669"/>
    <property type="project" value="UniProtKB-SubCell"/>
</dbReference>
<protein>
    <submittedName>
        <fullName evidence="9">QacE family quaternary ammonium compound efflux SMR transporter</fullName>
    </submittedName>
</protein>
<evidence type="ECO:0000256" key="1">
    <source>
        <dbReference type="ARBA" id="ARBA00004651"/>
    </source>
</evidence>
<dbReference type="Proteomes" id="UP001198190">
    <property type="component" value="Unassembled WGS sequence"/>
</dbReference>
<accession>A0AAW4U233</accession>
<dbReference type="InterPro" id="IPR000390">
    <property type="entry name" value="Small_drug/metabolite_transptr"/>
</dbReference>
<keyword evidence="6 8" id="KW-0472">Membrane</keyword>
<evidence type="ECO:0000256" key="3">
    <source>
        <dbReference type="ARBA" id="ARBA00022475"/>
    </source>
</evidence>
<dbReference type="GeneID" id="62777614"/>
<dbReference type="PANTHER" id="PTHR30561:SF0">
    <property type="entry name" value="GUANIDINIUM EXPORTER"/>
    <property type="match status" value="1"/>
</dbReference>
<dbReference type="InterPro" id="IPR037185">
    <property type="entry name" value="EmrE-like"/>
</dbReference>
<keyword evidence="2" id="KW-0813">Transport</keyword>
<comment type="similarity">
    <text evidence="7">Belongs to the drug/metabolite transporter (DMT) superfamily. Small multidrug resistance (SMR) (TC 2.A.7.1) family.</text>
</comment>
<dbReference type="SUPFAM" id="SSF103481">
    <property type="entry name" value="Multidrug resistance efflux transporter EmrE"/>
    <property type="match status" value="1"/>
</dbReference>
<keyword evidence="3" id="KW-1003">Cell membrane</keyword>
<proteinExistence type="inferred from homology"/>
<dbReference type="EMBL" id="JAJCGD010000001">
    <property type="protein sequence ID" value="MCB6827253.1"/>
    <property type="molecule type" value="Genomic_DNA"/>
</dbReference>
<evidence type="ECO:0000256" key="5">
    <source>
        <dbReference type="ARBA" id="ARBA00022989"/>
    </source>
</evidence>
<evidence type="ECO:0000256" key="4">
    <source>
        <dbReference type="ARBA" id="ARBA00022692"/>
    </source>
</evidence>
<dbReference type="PANTHER" id="PTHR30561">
    <property type="entry name" value="SMR FAMILY PROTON-DEPENDENT DRUG EFFLUX TRANSPORTER SUGE"/>
    <property type="match status" value="1"/>
</dbReference>
<keyword evidence="5 8" id="KW-1133">Transmembrane helix</keyword>
<organism evidence="9 10">
    <name type="scientific">Megamonas funiformis</name>
    <dbReference type="NCBI Taxonomy" id="437897"/>
    <lineage>
        <taxon>Bacteria</taxon>
        <taxon>Bacillati</taxon>
        <taxon>Bacillota</taxon>
        <taxon>Negativicutes</taxon>
        <taxon>Selenomonadales</taxon>
        <taxon>Selenomonadaceae</taxon>
        <taxon>Megamonas</taxon>
    </lineage>
</organism>
<dbReference type="Gene3D" id="1.10.3730.20">
    <property type="match status" value="1"/>
</dbReference>
<feature type="transmembrane region" description="Helical" evidence="8">
    <location>
        <begin position="35"/>
        <end position="56"/>
    </location>
</feature>
<sequence length="110" mass="12018">MEWIYVVIAGLLEVLSINYMNKWQLVKHLGLKKSGILIIKMVLAFATSLLLLNLALKTLPMSITYAVWSGIGSVGGVLVGIIRYGESANWKRLVCIAMILSSVVGLKLVS</sequence>
<evidence type="ECO:0000256" key="8">
    <source>
        <dbReference type="SAM" id="Phobius"/>
    </source>
</evidence>
<name>A0AAW4U233_9FIRM</name>
<dbReference type="RefSeq" id="WP_008539080.1">
    <property type="nucleotide sequence ID" value="NZ_BSQS01000013.1"/>
</dbReference>
<reference evidence="9" key="1">
    <citation type="submission" date="2021-10" db="EMBL/GenBank/DDBJ databases">
        <title>Collection of gut derived symbiotic bacterial strains cultured from healthy donors.</title>
        <authorList>
            <person name="Lin H."/>
            <person name="Littmann E."/>
            <person name="Claire K."/>
            <person name="Pamer E."/>
        </authorList>
    </citation>
    <scope>NUCLEOTIDE SEQUENCE</scope>
    <source>
        <strain evidence="9">MSK.7.16</strain>
    </source>
</reference>
<comment type="caution">
    <text evidence="9">The sequence shown here is derived from an EMBL/GenBank/DDBJ whole genome shotgun (WGS) entry which is preliminary data.</text>
</comment>